<feature type="compositionally biased region" description="Polar residues" evidence="1">
    <location>
        <begin position="91"/>
        <end position="104"/>
    </location>
</feature>
<feature type="compositionally biased region" description="Low complexity" evidence="1">
    <location>
        <begin position="34"/>
        <end position="43"/>
    </location>
</feature>
<accession>A0AAW2YSN7</accession>
<comment type="caution">
    <text evidence="2">The sequence shown here is derived from an EMBL/GenBank/DDBJ whole genome shotgun (WGS) entry which is preliminary data.</text>
</comment>
<name>A0AAW2YSN7_9EUKA</name>
<reference evidence="2 3" key="1">
    <citation type="submission" date="2024-03" db="EMBL/GenBank/DDBJ databases">
        <title>The Acrasis kona genome and developmental transcriptomes reveal deep origins of eukaryotic multicellular pathways.</title>
        <authorList>
            <person name="Sheikh S."/>
            <person name="Fu C.-J."/>
            <person name="Brown M.W."/>
            <person name="Baldauf S.L."/>
        </authorList>
    </citation>
    <scope>NUCLEOTIDE SEQUENCE [LARGE SCALE GENOMIC DNA]</scope>
    <source>
        <strain evidence="2 3">ATCC MYA-3509</strain>
    </source>
</reference>
<protein>
    <submittedName>
        <fullName evidence="2">Uncharacterized protein</fullName>
    </submittedName>
</protein>
<evidence type="ECO:0000256" key="1">
    <source>
        <dbReference type="SAM" id="MobiDB-lite"/>
    </source>
</evidence>
<feature type="compositionally biased region" description="Polar residues" evidence="1">
    <location>
        <begin position="44"/>
        <end position="53"/>
    </location>
</feature>
<sequence length="377" mass="40653">MNNEQSQPSVDQQNQSTTTAPTVTTNQSQPSVNDDTTPIPITTSQPINQVRSSITKRTRGTVIMTPPKRDVATPITTTTTDQSPDAVATVVDSTNTATIATDESNQPKRARGTIMISRRQPSPSTTTSINQPSPLINSEKPPKPSPPSVVATTADHDDVNQSIPSSSALLRRSRGTRLMNTPASLIVPSASIPISPTTDSPMTALLKASPPQKKPPPIPPMPSSSQPSDDGDLHHDQSEIDRINQLIANRPKQRQRAIITSKARSGSTVSDNDVMDPSIQIIDPSRDVSPLRSNIVDPSEGEVKVIQTNRLLMEQETRTAADQDGRRMSRTRGTVIRGGAAPPIISTNNQIQNEQQQPSLTPLLTRARSRGINVNQK</sequence>
<evidence type="ECO:0000313" key="3">
    <source>
        <dbReference type="Proteomes" id="UP001431209"/>
    </source>
</evidence>
<organism evidence="2 3">
    <name type="scientific">Acrasis kona</name>
    <dbReference type="NCBI Taxonomy" id="1008807"/>
    <lineage>
        <taxon>Eukaryota</taxon>
        <taxon>Discoba</taxon>
        <taxon>Heterolobosea</taxon>
        <taxon>Tetramitia</taxon>
        <taxon>Eutetramitia</taxon>
        <taxon>Acrasidae</taxon>
        <taxon>Acrasis</taxon>
    </lineage>
</organism>
<dbReference type="Proteomes" id="UP001431209">
    <property type="component" value="Unassembled WGS sequence"/>
</dbReference>
<evidence type="ECO:0000313" key="2">
    <source>
        <dbReference type="EMBL" id="KAL0479805.1"/>
    </source>
</evidence>
<feature type="region of interest" description="Disordered" evidence="1">
    <location>
        <begin position="247"/>
        <end position="277"/>
    </location>
</feature>
<gene>
    <name evidence="2" type="ORF">AKO1_007409</name>
</gene>
<feature type="compositionally biased region" description="Basic and acidic residues" evidence="1">
    <location>
        <begin position="316"/>
        <end position="327"/>
    </location>
</feature>
<feature type="region of interest" description="Disordered" evidence="1">
    <location>
        <begin position="1"/>
        <end position="173"/>
    </location>
</feature>
<dbReference type="AlphaFoldDB" id="A0AAW2YSN7"/>
<feature type="compositionally biased region" description="Polar residues" evidence="1">
    <location>
        <begin position="262"/>
        <end position="271"/>
    </location>
</feature>
<dbReference type="EMBL" id="JAOPGA020000603">
    <property type="protein sequence ID" value="KAL0479805.1"/>
    <property type="molecule type" value="Genomic_DNA"/>
</dbReference>
<feature type="compositionally biased region" description="Polar residues" evidence="1">
    <location>
        <begin position="192"/>
        <end position="201"/>
    </location>
</feature>
<feature type="region of interest" description="Disordered" evidence="1">
    <location>
        <begin position="189"/>
        <end position="235"/>
    </location>
</feature>
<keyword evidence="3" id="KW-1185">Reference proteome</keyword>
<feature type="compositionally biased region" description="Polar residues" evidence="1">
    <location>
        <begin position="345"/>
        <end position="362"/>
    </location>
</feature>
<feature type="compositionally biased region" description="Polar residues" evidence="1">
    <location>
        <begin position="1"/>
        <end position="33"/>
    </location>
</feature>
<proteinExistence type="predicted"/>
<feature type="region of interest" description="Disordered" evidence="1">
    <location>
        <begin position="316"/>
        <end position="363"/>
    </location>
</feature>
<feature type="compositionally biased region" description="Pro residues" evidence="1">
    <location>
        <begin position="212"/>
        <end position="222"/>
    </location>
</feature>